<dbReference type="VEuPathDB" id="MicrosporidiaDB:M970_080180"/>
<dbReference type="AlphaFoldDB" id="M1K7N0"/>
<evidence type="ECO:0000256" key="13">
    <source>
        <dbReference type="SAM" id="MobiDB-lite"/>
    </source>
</evidence>
<comment type="similarity">
    <text evidence="2">Belongs to the WD repeat SEC31 family.</text>
</comment>
<evidence type="ECO:0000256" key="5">
    <source>
        <dbReference type="ARBA" id="ARBA00022448"/>
    </source>
</evidence>
<feature type="compositionally biased region" description="Polar residues" evidence="13">
    <location>
        <begin position="807"/>
        <end position="820"/>
    </location>
</feature>
<feature type="region of interest" description="Disordered" evidence="13">
    <location>
        <begin position="602"/>
        <end position="755"/>
    </location>
</feature>
<dbReference type="VEuPathDB" id="MicrosporidiaDB:ECU08_0210"/>
<dbReference type="InterPro" id="IPR019775">
    <property type="entry name" value="WD40_repeat_CS"/>
</dbReference>
<dbReference type="GO" id="GO:0030127">
    <property type="term" value="C:COPII vesicle coat"/>
    <property type="evidence" value="ECO:0007669"/>
    <property type="project" value="TreeGrafter"/>
</dbReference>
<dbReference type="GO" id="GO:0015031">
    <property type="term" value="P:protein transport"/>
    <property type="evidence" value="ECO:0007669"/>
    <property type="project" value="UniProtKB-KW"/>
</dbReference>
<dbReference type="GO" id="GO:0007029">
    <property type="term" value="P:endoplasmic reticulum organization"/>
    <property type="evidence" value="ECO:0007669"/>
    <property type="project" value="TreeGrafter"/>
</dbReference>
<keyword evidence="5" id="KW-0813">Transport</keyword>
<feature type="repeat" description="WD" evidence="12">
    <location>
        <begin position="112"/>
        <end position="146"/>
    </location>
</feature>
<dbReference type="PANTHER" id="PTHR13923:SF11">
    <property type="entry name" value="SECRETORY 31, ISOFORM D"/>
    <property type="match status" value="1"/>
</dbReference>
<name>M1K7N0_ENCCN</name>
<comment type="function">
    <text evidence="11">Component of the coat protein complex II (COPII) which promotes the formation of transport vesicles from the endoplasmic reticulum (ER). The coat has two main functions, the physical deformation of the endoplasmic reticulum membrane into vesicles and the selection of cargo molecules.</text>
</comment>
<keyword evidence="9" id="KW-0931">ER-Golgi transport</keyword>
<accession>M1K7N0</accession>
<evidence type="ECO:0000256" key="7">
    <source>
        <dbReference type="ARBA" id="ARBA00022737"/>
    </source>
</evidence>
<dbReference type="VEuPathDB" id="MicrosporidiaDB:AEWQ_080170"/>
<evidence type="ECO:0000256" key="10">
    <source>
        <dbReference type="ARBA" id="ARBA00022927"/>
    </source>
</evidence>
<dbReference type="InterPro" id="IPR040251">
    <property type="entry name" value="SEC31-like"/>
</dbReference>
<comment type="subcellular location">
    <subcellularLocation>
        <location evidence="1">Endoplasmic reticulum</location>
    </subcellularLocation>
</comment>
<reference evidence="14" key="1">
    <citation type="journal article" date="2013" name="Eukaryot. Cell">
        <title>Extremely Reduced Levels of Heterozygosity in the Vertebrate Pathogen Encephalitozoon cuniculi.</title>
        <authorList>
            <person name="Selman M."/>
            <person name="Sak B."/>
            <person name="Kvac M."/>
            <person name="Farinelli L."/>
            <person name="Weiss L.M."/>
            <person name="Corradi N."/>
        </authorList>
    </citation>
    <scope>NUCLEOTIDE SEQUENCE</scope>
</reference>
<dbReference type="Pfam" id="PF00400">
    <property type="entry name" value="WD40"/>
    <property type="match status" value="1"/>
</dbReference>
<dbReference type="GO" id="GO:0070971">
    <property type="term" value="C:endoplasmic reticulum exit site"/>
    <property type="evidence" value="ECO:0007669"/>
    <property type="project" value="TreeGrafter"/>
</dbReference>
<evidence type="ECO:0000256" key="4">
    <source>
        <dbReference type="ARBA" id="ARBA00021236"/>
    </source>
</evidence>
<dbReference type="GO" id="GO:0090110">
    <property type="term" value="P:COPII-coated vesicle cargo loading"/>
    <property type="evidence" value="ECO:0007669"/>
    <property type="project" value="TreeGrafter"/>
</dbReference>
<dbReference type="VEuPathDB" id="MicrosporidiaDB:AEWR_080180"/>
<feature type="region of interest" description="Disordered" evidence="13">
    <location>
        <begin position="778"/>
        <end position="831"/>
    </location>
</feature>
<feature type="compositionally biased region" description="Polar residues" evidence="13">
    <location>
        <begin position="649"/>
        <end position="679"/>
    </location>
</feature>
<evidence type="ECO:0000256" key="9">
    <source>
        <dbReference type="ARBA" id="ARBA00022892"/>
    </source>
</evidence>
<dbReference type="SUPFAM" id="SSF50978">
    <property type="entry name" value="WD40 repeat-like"/>
    <property type="match status" value="1"/>
</dbReference>
<feature type="compositionally biased region" description="Polar residues" evidence="13">
    <location>
        <begin position="783"/>
        <end position="797"/>
    </location>
</feature>
<keyword evidence="7" id="KW-0677">Repeat</keyword>
<dbReference type="PROSITE" id="PS50082">
    <property type="entry name" value="WD_REPEATS_2"/>
    <property type="match status" value="1"/>
</dbReference>
<proteinExistence type="inferred from homology"/>
<keyword evidence="10" id="KW-0653">Protein transport</keyword>
<protein>
    <recommendedName>
        <fullName evidence="4">Protein transport protein SEC31</fullName>
    </recommendedName>
    <alternativeName>
        <fullName evidence="3">Protein transport protein sec31</fullName>
    </alternativeName>
</protein>
<feature type="compositionally biased region" description="Polar residues" evidence="13">
    <location>
        <begin position="690"/>
        <end position="727"/>
    </location>
</feature>
<dbReference type="PANTHER" id="PTHR13923">
    <property type="entry name" value="SEC31-RELATED PROTEIN"/>
    <property type="match status" value="1"/>
</dbReference>
<dbReference type="VEuPathDB" id="MicrosporidiaDB:AEWD_080130"/>
<organism evidence="14">
    <name type="scientific">Encephalitozoon cuniculi</name>
    <name type="common">Microsporidian parasite</name>
    <dbReference type="NCBI Taxonomy" id="6035"/>
    <lineage>
        <taxon>Eukaryota</taxon>
        <taxon>Fungi</taxon>
        <taxon>Fungi incertae sedis</taxon>
        <taxon>Microsporidia</taxon>
        <taxon>Unikaryonidae</taxon>
        <taxon>Encephalitozoon</taxon>
    </lineage>
</organism>
<dbReference type="InterPro" id="IPR015943">
    <property type="entry name" value="WD40/YVTN_repeat-like_dom_sf"/>
</dbReference>
<dbReference type="PROSITE" id="PS00678">
    <property type="entry name" value="WD_REPEATS_1"/>
    <property type="match status" value="1"/>
</dbReference>
<evidence type="ECO:0000256" key="12">
    <source>
        <dbReference type="PROSITE-ProRule" id="PRU00221"/>
    </source>
</evidence>
<dbReference type="Gene3D" id="2.130.10.10">
    <property type="entry name" value="YVTN repeat-like/Quinoprotein amine dehydrogenase"/>
    <property type="match status" value="1"/>
</dbReference>
<dbReference type="GO" id="GO:0005198">
    <property type="term" value="F:structural molecule activity"/>
    <property type="evidence" value="ECO:0007669"/>
    <property type="project" value="TreeGrafter"/>
</dbReference>
<dbReference type="InterPro" id="IPR001680">
    <property type="entry name" value="WD40_rpt"/>
</dbReference>
<keyword evidence="8" id="KW-0256">Endoplasmic reticulum</keyword>
<dbReference type="SMART" id="SM00320">
    <property type="entry name" value="WD40"/>
    <property type="match status" value="4"/>
</dbReference>
<keyword evidence="6 12" id="KW-0853">WD repeat</keyword>
<evidence type="ECO:0000256" key="2">
    <source>
        <dbReference type="ARBA" id="ARBA00009358"/>
    </source>
</evidence>
<evidence type="ECO:0000256" key="8">
    <source>
        <dbReference type="ARBA" id="ARBA00022824"/>
    </source>
</evidence>
<dbReference type="EMBL" id="KC513605">
    <property type="protein sequence ID" value="AGE95015.1"/>
    <property type="molecule type" value="Genomic_DNA"/>
</dbReference>
<evidence type="ECO:0000256" key="3">
    <source>
        <dbReference type="ARBA" id="ARBA00013507"/>
    </source>
</evidence>
<evidence type="ECO:0000313" key="14">
    <source>
        <dbReference type="EMBL" id="AGE95015.1"/>
    </source>
</evidence>
<gene>
    <name evidence="14" type="ORF">ECU08_0210</name>
</gene>
<evidence type="ECO:0000256" key="6">
    <source>
        <dbReference type="ARBA" id="ARBA00022574"/>
    </source>
</evidence>
<dbReference type="InterPro" id="IPR036322">
    <property type="entry name" value="WD40_repeat_dom_sf"/>
</dbReference>
<sequence>MFGKPLMKFNKRCLTVFSDEKPLMAMGTKSKLFDTSFSLTSELFLYDYSTGVQYPPLQTDNKFYKLRWCEWGDRELLATGNEDGKVTLYTPAPEKNISFELLSTCNVLEGDVLGLDFNPSKGVLAAGSSNGKIIFWNLNKLDSQYTSDIPLTSNITCLSWNRKVSRILCAGTDDGKILILDIRAKNVAMTLGGGDITMVSDVMWHPSGSTSILAATNQKGLQCFNLSSDSTSQIGVHESGLIKLSVVDKGHMAASSKEQIDIIETGGNRVVDTISVDGVFEVSFSRRDPLMALSYVSGTTEILPRITTDVLSINPGCIVGGCLVGKEDVYEIEDEKMEDIGEDAFIGKIKRLLYPDGRYSLDRKGLGELLLGEAIERGVTKDSETEEKLNEGMSDMSLGLKLDLKDPLTLALVKGDLEAAYSESIKGSKTVPFSQFLALAKGSGPLSLDSDDPLILLSTAQITSTFSHILEKISTVQWLALLSIISFSPLPDSDFFSNAMEIASKLNDEEKLLVYAMINRLDAYFELKESMYKTPASIFEVRDFFQEYKGMVSDLESMGGFYKSPVISEYFWYASAHGESPVRIRYEDLGINIYLGRAENNVLPGSKPASPPANGTHSRSDVFKRSPSMEPQTYQGPSVARKYGMPPIKSSSTVGPSLYSNQGGRSTGTASSLSKTTTPGVGVNGPVCKDTTQPPLSPGLSQQSLKASGSASEPSRPSYSPTHQEPQQKMHIPRPGYRTMSSTPTYSSASKGVSSKAYNSMPDISNFSGSSSPVPTYGMMSRGSFSQAPGSQGSTSKPCIPRPGMPSSPSLRTQDGQQQKPCIPMPRPQGKEVQTPLQIQPSSKVQADDLNAGEILDTFEGVVKSLIERASAKANLIVRNKLKEVTKRLSIYNSVTRDTFSPLILNGIDRINNEIKNDGNVDTMKQRIREIILECTEVGENRADLWMPSIYTLLQIVYH</sequence>
<feature type="compositionally biased region" description="Polar residues" evidence="13">
    <location>
        <begin position="739"/>
        <end position="755"/>
    </location>
</feature>
<evidence type="ECO:0000256" key="1">
    <source>
        <dbReference type="ARBA" id="ARBA00004240"/>
    </source>
</evidence>
<evidence type="ECO:0000256" key="11">
    <source>
        <dbReference type="ARBA" id="ARBA00025471"/>
    </source>
</evidence>